<dbReference type="RefSeq" id="WP_258847306.1">
    <property type="nucleotide sequence ID" value="NZ_JANUGX010000028.1"/>
</dbReference>
<keyword evidence="1" id="KW-0472">Membrane</keyword>
<keyword evidence="3" id="KW-1185">Reference proteome</keyword>
<sequence length="1067" mass="115570">MFLSNFSVKKPVATIVLIIAMMCMGLYALTKLRVNNEPDVQIPILVVTVPYPGASPETSEREIVNRLEKQMQAVSGVTEARAYANEGSATIVLQFDFKRNLIEASDDVRNAIAAVRYKLPIEMREPVLRRVDPSAQPIMNLSLNSSTQSHAELSRLAEDVLADRFRGVDGVADVQVGGSLKRELSVLLHAEKLREYNVSVNDVTNALSRQNTNAPVGKVRGPLEEKGIRLVGRIERPDDFSQVVVKRNGDTVVRLNQVADIKDGFGDIDSLSIRSGKPDVGISIIRSREASTVTIAKKVNAMIEEVRKELPAGTKLEVTWDGGESAQSSLNNVIESLVFGAVLTIFVVYAFLNSWRSTLITALSLPTSVLAAFIAVWLCGFTLNFMTLLGLSLAIGVLIDDAIVVRENIVRHMENGEDRRTAALNGTAEIGMAVASTTFSIMAVFVPVAFMGGIAGEWFRPFALTVTCSVAVSLLISFTLDPMMSAYWGDPPGHHHAPKKGLEKYLARFNTWFDHQADRYGNVIAWALHHRRSMAAIAVLALVSAVGLQMWKGGVAFQPKMDQGQIKIEVRTPASSSVEYARLKMEEAAAIARTLPETKDTNSSINVNGGSIYVDIGKRRERKRSAAEVAVALREKVSRLVGAEYVVMDDLSGNGKPVSLDFSGPDSRKLMEITSLYMEKLRQVPGAVDVTLSQQDPKDELQIELDRGLANMMGISVGDAASALRVAFAGIEVGDWVDPTGQSRDVAVRLHPNDRVSTDNIERLPIAVSGTNMMVPLDQIAKVTMGKGPSAIAHRDGKRVVTVTANAQGRSNGEVMADAMKLANTMDFPPGYGLAVGGQSKIMNEVFTNLGIGLVSGIGLMYLILVMQFGSFTAPLGVMMSLPLSLIGVVLALILTGGTLNMMSFIGIIMLMGLVAKNAILLLDAARSREAEGMDREEALMAAGRARLRPILMTTFALIAGMLPVALALGDSGEFYQPLAISIIGGTITSTMLTLLVVPTFYDSIEIAKDRMAAKFRRRVARFTVLPAFVMTFVEAILTIVLVRFVFRLIVKAGRFATGRREGTAAA</sequence>
<keyword evidence="1" id="KW-0812">Transmembrane</keyword>
<gene>
    <name evidence="2" type="ORF">NX782_20320</name>
</gene>
<dbReference type="PRINTS" id="PR00702">
    <property type="entry name" value="ACRIFLAVINRP"/>
</dbReference>
<dbReference type="SUPFAM" id="SSF82714">
    <property type="entry name" value="Multidrug efflux transporter AcrB TolC docking domain, DN and DC subdomains"/>
    <property type="match status" value="2"/>
</dbReference>
<feature type="transmembrane region" description="Helical" evidence="1">
    <location>
        <begin position="534"/>
        <end position="551"/>
    </location>
</feature>
<name>A0ABT2ABH9_9BURK</name>
<reference evidence="2 3" key="1">
    <citation type="submission" date="2022-08" db="EMBL/GenBank/DDBJ databases">
        <title>Reclassification of Massilia species as members of the genera Telluria, Duganella, Pseudoduganella, Mokoshia gen. nov. and Zemynaea gen. nov. using orthogonal and non-orthogonal genome-based approaches.</title>
        <authorList>
            <person name="Bowman J.P."/>
        </authorList>
    </citation>
    <scope>NUCLEOTIDE SEQUENCE [LARGE SCALE GENOMIC DNA]</scope>
    <source>
        <strain evidence="2 3">LMG 28164</strain>
    </source>
</reference>
<organism evidence="2 3">
    <name type="scientific">Massilia norwichensis</name>
    <dbReference type="NCBI Taxonomy" id="1442366"/>
    <lineage>
        <taxon>Bacteria</taxon>
        <taxon>Pseudomonadati</taxon>
        <taxon>Pseudomonadota</taxon>
        <taxon>Betaproteobacteria</taxon>
        <taxon>Burkholderiales</taxon>
        <taxon>Oxalobacteraceae</taxon>
        <taxon>Telluria group</taxon>
        <taxon>Massilia</taxon>
    </lineage>
</organism>
<dbReference type="Gene3D" id="3.30.2090.10">
    <property type="entry name" value="Multidrug efflux transporter AcrB TolC docking domain, DN and DC subdomains"/>
    <property type="match status" value="2"/>
</dbReference>
<feature type="transmembrane region" description="Helical" evidence="1">
    <location>
        <begin position="426"/>
        <end position="450"/>
    </location>
</feature>
<evidence type="ECO:0000313" key="3">
    <source>
        <dbReference type="Proteomes" id="UP001205560"/>
    </source>
</evidence>
<dbReference type="InterPro" id="IPR001036">
    <property type="entry name" value="Acrflvin-R"/>
</dbReference>
<dbReference type="Gene3D" id="3.30.70.1430">
    <property type="entry name" value="Multidrug efflux transporter AcrB pore domain"/>
    <property type="match status" value="2"/>
</dbReference>
<proteinExistence type="predicted"/>
<dbReference type="Gene3D" id="1.20.1640.10">
    <property type="entry name" value="Multidrug efflux transporter AcrB transmembrane domain"/>
    <property type="match status" value="2"/>
</dbReference>
<comment type="caution">
    <text evidence="2">The sequence shown here is derived from an EMBL/GenBank/DDBJ whole genome shotgun (WGS) entry which is preliminary data.</text>
</comment>
<dbReference type="SUPFAM" id="SSF82866">
    <property type="entry name" value="Multidrug efflux transporter AcrB transmembrane domain"/>
    <property type="match status" value="2"/>
</dbReference>
<evidence type="ECO:0000256" key="1">
    <source>
        <dbReference type="SAM" id="Phobius"/>
    </source>
</evidence>
<feature type="transmembrane region" description="Helical" evidence="1">
    <location>
        <begin position="951"/>
        <end position="969"/>
    </location>
</feature>
<feature type="transmembrane region" description="Helical" evidence="1">
    <location>
        <begin position="12"/>
        <end position="29"/>
    </location>
</feature>
<accession>A0ABT2ABH9</accession>
<protein>
    <submittedName>
        <fullName evidence="2">Efflux RND transporter permease subunit</fullName>
    </submittedName>
</protein>
<dbReference type="InterPro" id="IPR027463">
    <property type="entry name" value="AcrB_DN_DC_subdom"/>
</dbReference>
<feature type="transmembrane region" description="Helical" evidence="1">
    <location>
        <begin position="462"/>
        <end position="480"/>
    </location>
</feature>
<feature type="transmembrane region" description="Helical" evidence="1">
    <location>
        <begin position="846"/>
        <end position="865"/>
    </location>
</feature>
<dbReference type="Pfam" id="PF00873">
    <property type="entry name" value="ACR_tran"/>
    <property type="match status" value="1"/>
</dbReference>
<feature type="transmembrane region" description="Helical" evidence="1">
    <location>
        <begin position="1023"/>
        <end position="1047"/>
    </location>
</feature>
<dbReference type="Proteomes" id="UP001205560">
    <property type="component" value="Unassembled WGS sequence"/>
</dbReference>
<feature type="transmembrane region" description="Helical" evidence="1">
    <location>
        <begin position="333"/>
        <end position="352"/>
    </location>
</feature>
<feature type="transmembrane region" description="Helical" evidence="1">
    <location>
        <begin position="975"/>
        <end position="1002"/>
    </location>
</feature>
<evidence type="ECO:0000313" key="2">
    <source>
        <dbReference type="EMBL" id="MCS0591539.1"/>
    </source>
</evidence>
<dbReference type="EMBL" id="JANUGX010000028">
    <property type="protein sequence ID" value="MCS0591539.1"/>
    <property type="molecule type" value="Genomic_DNA"/>
</dbReference>
<dbReference type="SUPFAM" id="SSF82693">
    <property type="entry name" value="Multidrug efflux transporter AcrB pore domain, PN1, PN2, PC1 and PC2 subdomains"/>
    <property type="match status" value="3"/>
</dbReference>
<dbReference type="PANTHER" id="PTHR32063:SF0">
    <property type="entry name" value="SWARMING MOTILITY PROTEIN SWRC"/>
    <property type="match status" value="1"/>
</dbReference>
<keyword evidence="1" id="KW-1133">Transmembrane helix</keyword>
<dbReference type="PANTHER" id="PTHR32063">
    <property type="match status" value="1"/>
</dbReference>
<dbReference type="Gene3D" id="3.30.70.1320">
    <property type="entry name" value="Multidrug efflux transporter AcrB pore domain like"/>
    <property type="match status" value="1"/>
</dbReference>
<dbReference type="Gene3D" id="3.30.70.1440">
    <property type="entry name" value="Multidrug efflux transporter AcrB pore domain"/>
    <property type="match status" value="1"/>
</dbReference>